<organism evidence="1 2">
    <name type="scientific">Chlorella sorokiniana</name>
    <name type="common">Freshwater green alga</name>
    <dbReference type="NCBI Taxonomy" id="3076"/>
    <lineage>
        <taxon>Eukaryota</taxon>
        <taxon>Viridiplantae</taxon>
        <taxon>Chlorophyta</taxon>
        <taxon>core chlorophytes</taxon>
        <taxon>Trebouxiophyceae</taxon>
        <taxon>Chlorellales</taxon>
        <taxon>Chlorellaceae</taxon>
        <taxon>Chlorella clade</taxon>
        <taxon>Chlorella</taxon>
    </lineage>
</organism>
<sequence length="193" mass="19484">MHPKRVVLVAASASGSSADEAALQQLRAALQPLEFAQAFSNEQTMAFARQLWAGRDKAPYFLKVRSRPALDACSSGGGAASAAAASVWAELLQQNWRVQLDAGLGSAAPESEALLLVCTPEAVQQLMAAAGAAPSGGSGSSSELAVSLLEVDGTQAGAPLDWQQLSKRLTLDGVAPSAGDAIAAALSQAGVAA</sequence>
<accession>A0A2P6U0H7</accession>
<reference evidence="1 2" key="1">
    <citation type="journal article" date="2018" name="Plant J.">
        <title>Genome sequences of Chlorella sorokiniana UTEX 1602 and Micractinium conductrix SAG 241.80: implications to maltose excretion by a green alga.</title>
        <authorList>
            <person name="Arriola M.B."/>
            <person name="Velmurugan N."/>
            <person name="Zhang Y."/>
            <person name="Plunkett M.H."/>
            <person name="Hondzo H."/>
            <person name="Barney B.M."/>
        </authorList>
    </citation>
    <scope>NUCLEOTIDE SEQUENCE [LARGE SCALE GENOMIC DNA]</scope>
    <source>
        <strain evidence="2">UTEX 1602</strain>
    </source>
</reference>
<evidence type="ECO:0000313" key="2">
    <source>
        <dbReference type="Proteomes" id="UP000239899"/>
    </source>
</evidence>
<comment type="caution">
    <text evidence="1">The sequence shown here is derived from an EMBL/GenBank/DDBJ whole genome shotgun (WGS) entry which is preliminary data.</text>
</comment>
<evidence type="ECO:0000313" key="1">
    <source>
        <dbReference type="EMBL" id="PRW59817.1"/>
    </source>
</evidence>
<gene>
    <name evidence="1" type="ORF">C2E21_1408</name>
</gene>
<protein>
    <submittedName>
        <fullName evidence="1">Phospho-2-dehydro-3-deoxyheptonate aldolase</fullName>
    </submittedName>
</protein>
<dbReference type="AlphaFoldDB" id="A0A2P6U0H7"/>
<dbReference type="EMBL" id="LHPG02000003">
    <property type="protein sequence ID" value="PRW59817.1"/>
    <property type="molecule type" value="Genomic_DNA"/>
</dbReference>
<keyword evidence="2" id="KW-1185">Reference proteome</keyword>
<dbReference type="OrthoDB" id="515367at2759"/>
<name>A0A2P6U0H7_CHLSO</name>
<dbReference type="STRING" id="3076.A0A2P6U0H7"/>
<proteinExistence type="predicted"/>
<dbReference type="Proteomes" id="UP000239899">
    <property type="component" value="Unassembled WGS sequence"/>
</dbReference>